<sequence length="135" mass="15563">MKEPIELIEDNLGKRFTFTFVFCLRKRYFIDFMDELEWVDLLSLFASLGSQRANKSSRGASLFSKEPFLNATVYSLRGYFKAIAFIACPFGTVRVLARWTGTVCKSLTARQTRRGQSSTTKTTTKTREENESFKR</sequence>
<gene>
    <name evidence="2" type="ORF">V1478_014111</name>
</gene>
<evidence type="ECO:0000313" key="3">
    <source>
        <dbReference type="Proteomes" id="UP001607302"/>
    </source>
</evidence>
<evidence type="ECO:0000256" key="1">
    <source>
        <dbReference type="SAM" id="MobiDB-lite"/>
    </source>
</evidence>
<proteinExistence type="predicted"/>
<evidence type="ECO:0000313" key="2">
    <source>
        <dbReference type="EMBL" id="KAL2716435.1"/>
    </source>
</evidence>
<feature type="non-terminal residue" evidence="2">
    <location>
        <position position="135"/>
    </location>
</feature>
<accession>A0ABD2A9N5</accession>
<name>A0ABD2A9N5_VESSQ</name>
<feature type="region of interest" description="Disordered" evidence="1">
    <location>
        <begin position="114"/>
        <end position="135"/>
    </location>
</feature>
<feature type="compositionally biased region" description="Low complexity" evidence="1">
    <location>
        <begin position="114"/>
        <end position="123"/>
    </location>
</feature>
<dbReference type="AlphaFoldDB" id="A0ABD2A9N5"/>
<feature type="compositionally biased region" description="Basic and acidic residues" evidence="1">
    <location>
        <begin position="125"/>
        <end position="135"/>
    </location>
</feature>
<protein>
    <submittedName>
        <fullName evidence="2">Uncharacterized protein</fullName>
    </submittedName>
</protein>
<dbReference type="EMBL" id="JAUDFV010000154">
    <property type="protein sequence ID" value="KAL2716435.1"/>
    <property type="molecule type" value="Genomic_DNA"/>
</dbReference>
<keyword evidence="3" id="KW-1185">Reference proteome</keyword>
<reference evidence="2 3" key="1">
    <citation type="journal article" date="2024" name="Ann. Entomol. Soc. Am.">
        <title>Genomic analyses of the southern and eastern yellowjacket wasps (Hymenoptera: Vespidae) reveal evolutionary signatures of social life.</title>
        <authorList>
            <person name="Catto M.A."/>
            <person name="Caine P.B."/>
            <person name="Orr S.E."/>
            <person name="Hunt B.G."/>
            <person name="Goodisman M.A.D."/>
        </authorList>
    </citation>
    <scope>NUCLEOTIDE SEQUENCE [LARGE SCALE GENOMIC DNA]</scope>
    <source>
        <strain evidence="2">233</strain>
        <tissue evidence="2">Head and thorax</tissue>
    </source>
</reference>
<organism evidence="2 3">
    <name type="scientific">Vespula squamosa</name>
    <name type="common">Southern yellow jacket</name>
    <name type="synonym">Wasp</name>
    <dbReference type="NCBI Taxonomy" id="30214"/>
    <lineage>
        <taxon>Eukaryota</taxon>
        <taxon>Metazoa</taxon>
        <taxon>Ecdysozoa</taxon>
        <taxon>Arthropoda</taxon>
        <taxon>Hexapoda</taxon>
        <taxon>Insecta</taxon>
        <taxon>Pterygota</taxon>
        <taxon>Neoptera</taxon>
        <taxon>Endopterygota</taxon>
        <taxon>Hymenoptera</taxon>
        <taxon>Apocrita</taxon>
        <taxon>Aculeata</taxon>
        <taxon>Vespoidea</taxon>
        <taxon>Vespidae</taxon>
        <taxon>Vespinae</taxon>
        <taxon>Vespula</taxon>
    </lineage>
</organism>
<comment type="caution">
    <text evidence="2">The sequence shown here is derived from an EMBL/GenBank/DDBJ whole genome shotgun (WGS) entry which is preliminary data.</text>
</comment>
<dbReference type="Proteomes" id="UP001607302">
    <property type="component" value="Unassembled WGS sequence"/>
</dbReference>